<dbReference type="OMA" id="SHGINTE"/>
<feature type="region of interest" description="Disordered" evidence="5">
    <location>
        <begin position="86"/>
        <end position="163"/>
    </location>
</feature>
<dbReference type="Proteomes" id="UP000005225">
    <property type="component" value="Unassembled WGS sequence"/>
</dbReference>
<reference evidence="8" key="1">
    <citation type="submission" date="2011-03" db="EMBL/GenBank/DDBJ databases">
        <title>Version 3 of the genome sequence of Otolemur garnettii (Bushbaby).</title>
        <authorList>
            <consortium name="The Broad Institute Genome Sequencing Platform"/>
            <person name="Di Palma F."/>
            <person name="Johnson J."/>
            <person name="Lander E.S."/>
            <person name="Lindblad-Toh K."/>
            <person name="Jaffe D.B."/>
            <person name="Gnerre S."/>
            <person name="MacCallum I."/>
            <person name="Przybylski D."/>
            <person name="Ribeiro F.J."/>
            <person name="Burton J.N."/>
            <person name="Walker B.J."/>
            <person name="Sharpe T."/>
            <person name="Hall G."/>
        </authorList>
    </citation>
    <scope>NUCLEOTIDE SEQUENCE [LARGE SCALE GENOMIC DNA]</scope>
</reference>
<organism evidence="7 8">
    <name type="scientific">Otolemur garnettii</name>
    <name type="common">Small-eared galago</name>
    <name type="synonym">Garnett's greater bushbaby</name>
    <dbReference type="NCBI Taxonomy" id="30611"/>
    <lineage>
        <taxon>Eukaryota</taxon>
        <taxon>Metazoa</taxon>
        <taxon>Chordata</taxon>
        <taxon>Craniata</taxon>
        <taxon>Vertebrata</taxon>
        <taxon>Euteleostomi</taxon>
        <taxon>Mammalia</taxon>
        <taxon>Eutheria</taxon>
        <taxon>Euarchontoglires</taxon>
        <taxon>Primates</taxon>
        <taxon>Strepsirrhini</taxon>
        <taxon>Lorisiformes</taxon>
        <taxon>Galagidae</taxon>
        <taxon>Otolemur</taxon>
    </lineage>
</organism>
<reference evidence="7" key="2">
    <citation type="submission" date="2025-08" db="UniProtKB">
        <authorList>
            <consortium name="Ensembl"/>
        </authorList>
    </citation>
    <scope>IDENTIFICATION</scope>
</reference>
<dbReference type="eggNOG" id="KOG0639">
    <property type="taxonomic scope" value="Eukaryota"/>
</dbReference>
<keyword evidence="4" id="KW-0539">Nucleus</keyword>
<evidence type="ECO:0000313" key="8">
    <source>
        <dbReference type="Proteomes" id="UP000005225"/>
    </source>
</evidence>
<dbReference type="Ensembl" id="ENSOGAT00000031121.1">
    <property type="protein sequence ID" value="ENSOGAP00000015490.1"/>
    <property type="gene ID" value="ENSOGAG00000034652.1"/>
</dbReference>
<dbReference type="GO" id="GO:0005667">
    <property type="term" value="C:transcription regulator complex"/>
    <property type="evidence" value="ECO:0007669"/>
    <property type="project" value="TreeGrafter"/>
</dbReference>
<dbReference type="STRING" id="30611.ENSOGAP00000015490"/>
<feature type="compositionally biased region" description="Basic and acidic residues" evidence="5">
    <location>
        <begin position="141"/>
        <end position="163"/>
    </location>
</feature>
<sequence length="163" mass="17819">MRFLQSKNSGSSDLPHELKFITSDSSERISAATAQDHSVTVECGKLEKSEMQRHYVMSHGINTEMRKQPEIVKRLNGICAQVLPSLSQEHQQRSWEPSRGLSYGPGSTPPAVELPPPSLPAAVGADTGRLSLSVLGSQAHFSKEDKNGHEGNAHRENDGEKLH</sequence>
<dbReference type="InterPro" id="IPR005617">
    <property type="entry name" value="Groucho/TLE_N"/>
</dbReference>
<evidence type="ECO:0000256" key="1">
    <source>
        <dbReference type="ARBA" id="ARBA00004123"/>
    </source>
</evidence>
<evidence type="ECO:0000256" key="5">
    <source>
        <dbReference type="SAM" id="MobiDB-lite"/>
    </source>
</evidence>
<dbReference type="Pfam" id="PF03920">
    <property type="entry name" value="TLE_N"/>
    <property type="match status" value="1"/>
</dbReference>
<dbReference type="GO" id="GO:0016055">
    <property type="term" value="P:Wnt signaling pathway"/>
    <property type="evidence" value="ECO:0007669"/>
    <property type="project" value="UniProtKB-KW"/>
</dbReference>
<feature type="domain" description="Groucho/TLE N-terminal Q-rich" evidence="6">
    <location>
        <begin position="19"/>
        <end position="93"/>
    </location>
</feature>
<evidence type="ECO:0000256" key="4">
    <source>
        <dbReference type="ARBA" id="ARBA00023242"/>
    </source>
</evidence>
<evidence type="ECO:0000256" key="2">
    <source>
        <dbReference type="ARBA" id="ARBA00005969"/>
    </source>
</evidence>
<dbReference type="GO" id="GO:0090090">
    <property type="term" value="P:negative regulation of canonical Wnt signaling pathway"/>
    <property type="evidence" value="ECO:0007669"/>
    <property type="project" value="TreeGrafter"/>
</dbReference>
<proteinExistence type="inferred from homology"/>
<name>H0XHA0_OTOGA</name>
<evidence type="ECO:0000256" key="3">
    <source>
        <dbReference type="ARBA" id="ARBA00022687"/>
    </source>
</evidence>
<dbReference type="HOGENOM" id="CLU_092092_1_0_1"/>
<evidence type="ECO:0000313" key="7">
    <source>
        <dbReference type="Ensembl" id="ENSOGAP00000015490.1"/>
    </source>
</evidence>
<keyword evidence="3" id="KW-0879">Wnt signaling pathway</keyword>
<dbReference type="PANTHER" id="PTHR10814:SF33">
    <property type="entry name" value="TRANSDUCIN-LIKE ENHANCER PROTEIN 7"/>
    <property type="match status" value="1"/>
</dbReference>
<comment type="similarity">
    <text evidence="2">Belongs to the WD repeat Groucho/TLE family.</text>
</comment>
<dbReference type="InterPro" id="IPR009146">
    <property type="entry name" value="Groucho_enhance"/>
</dbReference>
<reference evidence="7" key="3">
    <citation type="submission" date="2025-09" db="UniProtKB">
        <authorList>
            <consortium name="Ensembl"/>
        </authorList>
    </citation>
    <scope>IDENTIFICATION</scope>
</reference>
<dbReference type="GO" id="GO:0005634">
    <property type="term" value="C:nucleus"/>
    <property type="evidence" value="ECO:0007669"/>
    <property type="project" value="UniProtKB-SubCell"/>
</dbReference>
<dbReference type="AlphaFoldDB" id="H0XHA0"/>
<evidence type="ECO:0000259" key="6">
    <source>
        <dbReference type="Pfam" id="PF03920"/>
    </source>
</evidence>
<dbReference type="EMBL" id="AAQR03056119">
    <property type="status" value="NOT_ANNOTATED_CDS"/>
    <property type="molecule type" value="Genomic_DNA"/>
</dbReference>
<accession>H0XHA0</accession>
<dbReference type="InParanoid" id="H0XHA0"/>
<dbReference type="GO" id="GO:0003714">
    <property type="term" value="F:transcription corepressor activity"/>
    <property type="evidence" value="ECO:0007669"/>
    <property type="project" value="TreeGrafter"/>
</dbReference>
<dbReference type="PANTHER" id="PTHR10814">
    <property type="entry name" value="TRANSDUCIN-LIKE ENHANCER PROTEIN"/>
    <property type="match status" value="1"/>
</dbReference>
<protein>
    <recommendedName>
        <fullName evidence="6">Groucho/TLE N-terminal Q-rich domain-containing protein</fullName>
    </recommendedName>
</protein>
<comment type="subcellular location">
    <subcellularLocation>
        <location evidence="1">Nucleus</location>
    </subcellularLocation>
</comment>
<dbReference type="GeneTree" id="ENSGT01030000234519"/>
<keyword evidence="8" id="KW-1185">Reference proteome</keyword>